<proteinExistence type="inferred from homology"/>
<dbReference type="InterPro" id="IPR019079">
    <property type="entry name" value="Capsule_synth_CapA"/>
</dbReference>
<dbReference type="OrthoDB" id="9799970at2"/>
<protein>
    <submittedName>
        <fullName evidence="3">CapA protein</fullName>
    </submittedName>
</protein>
<dbReference type="Proteomes" id="UP000188342">
    <property type="component" value="Unassembled WGS sequence"/>
</dbReference>
<dbReference type="SMART" id="SM00854">
    <property type="entry name" value="PGA_cap"/>
    <property type="match status" value="1"/>
</dbReference>
<dbReference type="AlphaFoldDB" id="A0A1R4K6D0"/>
<reference evidence="3 4" key="1">
    <citation type="submission" date="2017-02" db="EMBL/GenBank/DDBJ databases">
        <authorList>
            <person name="Peterson S.W."/>
        </authorList>
    </citation>
    <scope>NUCLEOTIDE SEQUENCE [LARGE SCALE GENOMIC DNA]</scope>
    <source>
        <strain evidence="3 4">LSP_Lj1</strain>
    </source>
</reference>
<dbReference type="Pfam" id="PF09587">
    <property type="entry name" value="PGA_cap"/>
    <property type="match status" value="1"/>
</dbReference>
<dbReference type="EMBL" id="FUKQ01000044">
    <property type="protein sequence ID" value="SJN39920.1"/>
    <property type="molecule type" value="Genomic_DNA"/>
</dbReference>
<evidence type="ECO:0000259" key="2">
    <source>
        <dbReference type="SMART" id="SM00854"/>
    </source>
</evidence>
<dbReference type="RefSeq" id="WP_094765351.1">
    <property type="nucleotide sequence ID" value="NZ_FUKQ01000044.1"/>
</dbReference>
<comment type="similarity">
    <text evidence="1">Belongs to the CapA family.</text>
</comment>
<gene>
    <name evidence="3" type="ORF">FM114_11825</name>
</gene>
<evidence type="ECO:0000256" key="1">
    <source>
        <dbReference type="ARBA" id="ARBA00005662"/>
    </source>
</evidence>
<name>A0A1R4K6D0_9ACTN</name>
<dbReference type="Gene3D" id="3.60.21.10">
    <property type="match status" value="1"/>
</dbReference>
<dbReference type="PANTHER" id="PTHR33393:SF13">
    <property type="entry name" value="PGA BIOSYNTHESIS PROTEIN CAPA"/>
    <property type="match status" value="1"/>
</dbReference>
<dbReference type="SUPFAM" id="SSF56300">
    <property type="entry name" value="Metallo-dependent phosphatases"/>
    <property type="match status" value="1"/>
</dbReference>
<dbReference type="InterPro" id="IPR052169">
    <property type="entry name" value="CW_Biosynth-Accessory"/>
</dbReference>
<dbReference type="PANTHER" id="PTHR33393">
    <property type="entry name" value="POLYGLUTAMINE SYNTHESIS ACCESSORY PROTEIN RV0574C-RELATED"/>
    <property type="match status" value="1"/>
</dbReference>
<evidence type="ECO:0000313" key="3">
    <source>
        <dbReference type="EMBL" id="SJN39920.1"/>
    </source>
</evidence>
<dbReference type="InterPro" id="IPR029052">
    <property type="entry name" value="Metallo-depent_PP-like"/>
</dbReference>
<organism evidence="3 4">
    <name type="scientific">Luteococcus japonicus LSP_Lj1</name>
    <dbReference type="NCBI Taxonomy" id="1255658"/>
    <lineage>
        <taxon>Bacteria</taxon>
        <taxon>Bacillati</taxon>
        <taxon>Actinomycetota</taxon>
        <taxon>Actinomycetes</taxon>
        <taxon>Propionibacteriales</taxon>
        <taxon>Propionibacteriaceae</taxon>
        <taxon>Luteococcus</taxon>
    </lineage>
</organism>
<keyword evidence="4" id="KW-1185">Reference proteome</keyword>
<feature type="domain" description="Capsule synthesis protein CapA" evidence="2">
    <location>
        <begin position="65"/>
        <end position="308"/>
    </location>
</feature>
<dbReference type="STRING" id="1255658.FM114_11825"/>
<dbReference type="CDD" id="cd07381">
    <property type="entry name" value="MPP_CapA"/>
    <property type="match status" value="1"/>
</dbReference>
<accession>A0A1R4K6D0</accession>
<sequence>MQWDNSPVYRRRRRAALALVLALLVLLVWALSSLVKALTPDDSSPEIAAGVPAPWVRSGKAPQITLAFAGDVQAHKSAGRINEEGLGETGKVLAAADLAMINLETVVADDLAGLSPQPKPFTFATTPKILDSLKNEGVDVVTAANNHTMDFGDEGMRRMLEVKQDSPVPMVGLGKDDAEAWAPWTTEVKGRKVVVFGATDVLDAHLDWKAAPGKRGLAKVKDEEGFTKLLDAVRQARAASSDDAIVVYLHSGSELVQCPTERQQETSRRLAEAGADVVIGSHAHILQTTGTRGNTAIAYGMGNFVFGSGAEQTRATGVLTVTVPGGQGAPTTDFAPARITKGLPELLDGAAKDEAMARWKGLGQGCS</sequence>
<evidence type="ECO:0000313" key="4">
    <source>
        <dbReference type="Proteomes" id="UP000188342"/>
    </source>
</evidence>